<name>A0A8H7U451_9APHY</name>
<dbReference type="EMBL" id="JADOXO010000028">
    <property type="protein sequence ID" value="KAF9818563.1"/>
    <property type="molecule type" value="Genomic_DNA"/>
</dbReference>
<evidence type="ECO:0000313" key="1">
    <source>
        <dbReference type="EMBL" id="KAF9818563.1"/>
    </source>
</evidence>
<dbReference type="Proteomes" id="UP000639403">
    <property type="component" value="Unassembled WGS sequence"/>
</dbReference>
<organism evidence="1 2">
    <name type="scientific">Rhodonia placenta</name>
    <dbReference type="NCBI Taxonomy" id="104341"/>
    <lineage>
        <taxon>Eukaryota</taxon>
        <taxon>Fungi</taxon>
        <taxon>Dikarya</taxon>
        <taxon>Basidiomycota</taxon>
        <taxon>Agaricomycotina</taxon>
        <taxon>Agaricomycetes</taxon>
        <taxon>Polyporales</taxon>
        <taxon>Adustoporiaceae</taxon>
        <taxon>Rhodonia</taxon>
    </lineage>
</organism>
<evidence type="ECO:0000313" key="2">
    <source>
        <dbReference type="Proteomes" id="UP000639403"/>
    </source>
</evidence>
<dbReference type="AlphaFoldDB" id="A0A8H7U451"/>
<dbReference type="Pfam" id="PF18759">
    <property type="entry name" value="Plavaka"/>
    <property type="match status" value="1"/>
</dbReference>
<gene>
    <name evidence="1" type="ORF">IEO21_02668</name>
</gene>
<sequence length="424" mass="48137">MSMESPRMNVQTGEKSAGLTYGEAKLPFQAIHDEQVLQGADIFGPFESEEEWDLAKWLIKNVGHTQAEKFLKLPIIRNRVDPSFHNKDAFFSAIDALPGGVDWQCQDICLTGDVPNQDGELPSENLELWFRDPLECIRELISNPTFKDDLHYAPERRFVDPEEGIQVTDEMWTGQWWWDIQHKLPSGATIAPVILSSDKTRLSQFRGDKSAWPVYLTIGNIAKDVRRKVSSHATVLIGYLPVAKLDCFSDKTRPVAKYQLFHHCMKAILESVAKAGHTGEAMTCADSLIRSVWPIEINQRTAGTPLEGLRVAHVRVIFALAHHYPLHTDQPLVYVEWFTPFGRVDASSGLHVVSPSSRMHRPYGEVITIDRIVRNCHLLPSFGKAVDSRWTVQTVTEECRSFYVNPYIDIHSFCMFRAHFYGCA</sequence>
<comment type="caution">
    <text evidence="1">The sequence shown here is derived from an EMBL/GenBank/DDBJ whole genome shotgun (WGS) entry which is preliminary data.</text>
</comment>
<reference evidence="1" key="1">
    <citation type="submission" date="2020-11" db="EMBL/GenBank/DDBJ databases">
        <authorList>
            <person name="Koelle M."/>
            <person name="Horta M.A.C."/>
            <person name="Nowrousian M."/>
            <person name="Ohm R.A."/>
            <person name="Benz P."/>
            <person name="Pilgard A."/>
        </authorList>
    </citation>
    <scope>NUCLEOTIDE SEQUENCE</scope>
    <source>
        <strain evidence="1">FPRL280</strain>
    </source>
</reference>
<reference evidence="1" key="2">
    <citation type="journal article" name="Front. Microbiol.">
        <title>Degradative Capacity of Two Strains of Rhodonia placenta: From Phenotype to Genotype.</title>
        <authorList>
            <person name="Kolle M."/>
            <person name="Horta M.A.C."/>
            <person name="Nowrousian M."/>
            <person name="Ohm R.A."/>
            <person name="Benz J.P."/>
            <person name="Pilgard A."/>
        </authorList>
    </citation>
    <scope>NUCLEOTIDE SEQUENCE</scope>
    <source>
        <strain evidence="1">FPRL280</strain>
    </source>
</reference>
<dbReference type="InterPro" id="IPR041078">
    <property type="entry name" value="Plavaka"/>
</dbReference>
<proteinExistence type="predicted"/>
<accession>A0A8H7U451</accession>
<protein>
    <submittedName>
        <fullName evidence="1">Uncharacterized protein</fullName>
    </submittedName>
</protein>